<sequence>MSTKNYKYSFIEQSFTTSENLHYNLNLNQSKKCTILVPVQSYSKPNNDKYCGTVATDFIVSDDYEEKGKLQSWNKSSKASTIKTLNEDNNDLKKRWNNKNILNITSKSNLSLYIAAYKNSTVAVASNLLVNENTEGLKEEKLRSIKTSKHCFTDRLKNPFEFPRQQNENQRNEPEVAQFKASQRLLGSKRPTTFQQSRHNDEQTPPGAGAAGKSLLKMATSTTLEYYPFLKMLSKMGPQGAANIYKSVPSTLFTLNMLDEPHRDVINFLLTNNPIKVEELCAPEMKPKIRAIIEFLVVLRILHVQDGITTVSKLS</sequence>
<accession>A0A914PAV6</accession>
<keyword evidence="2" id="KW-1185">Reference proteome</keyword>
<proteinExistence type="predicted"/>
<dbReference type="AlphaFoldDB" id="A0A914PAV6"/>
<reference evidence="3" key="1">
    <citation type="submission" date="2022-11" db="UniProtKB">
        <authorList>
            <consortium name="WormBaseParasite"/>
        </authorList>
    </citation>
    <scope>IDENTIFICATION</scope>
</reference>
<dbReference type="Proteomes" id="UP000887578">
    <property type="component" value="Unplaced"/>
</dbReference>
<feature type="region of interest" description="Disordered" evidence="1">
    <location>
        <begin position="156"/>
        <end position="213"/>
    </location>
</feature>
<organism evidence="2 3">
    <name type="scientific">Panagrolaimus davidi</name>
    <dbReference type="NCBI Taxonomy" id="227884"/>
    <lineage>
        <taxon>Eukaryota</taxon>
        <taxon>Metazoa</taxon>
        <taxon>Ecdysozoa</taxon>
        <taxon>Nematoda</taxon>
        <taxon>Chromadorea</taxon>
        <taxon>Rhabditida</taxon>
        <taxon>Tylenchina</taxon>
        <taxon>Panagrolaimomorpha</taxon>
        <taxon>Panagrolaimoidea</taxon>
        <taxon>Panagrolaimidae</taxon>
        <taxon>Panagrolaimus</taxon>
    </lineage>
</organism>
<name>A0A914PAV6_9BILA</name>
<dbReference type="WBParaSite" id="PDA_v2.g15219.t1">
    <property type="protein sequence ID" value="PDA_v2.g15219.t1"/>
    <property type="gene ID" value="PDA_v2.g15219"/>
</dbReference>
<evidence type="ECO:0000313" key="2">
    <source>
        <dbReference type="Proteomes" id="UP000887578"/>
    </source>
</evidence>
<evidence type="ECO:0000256" key="1">
    <source>
        <dbReference type="SAM" id="MobiDB-lite"/>
    </source>
</evidence>
<protein>
    <submittedName>
        <fullName evidence="3">Uncharacterized protein</fullName>
    </submittedName>
</protein>
<evidence type="ECO:0000313" key="3">
    <source>
        <dbReference type="WBParaSite" id="PDA_v2.g15219.t1"/>
    </source>
</evidence>